<accession>A0A0G1MMF4</accession>
<dbReference type="PROSITE" id="PS51186">
    <property type="entry name" value="GNAT"/>
    <property type="match status" value="1"/>
</dbReference>
<dbReference type="Pfam" id="PF13508">
    <property type="entry name" value="Acetyltransf_7"/>
    <property type="match status" value="1"/>
</dbReference>
<dbReference type="AlphaFoldDB" id="A0A0G1MMF4"/>
<protein>
    <recommendedName>
        <fullName evidence="1">N-acetyltransferase domain-containing protein</fullName>
    </recommendedName>
</protein>
<evidence type="ECO:0000313" key="2">
    <source>
        <dbReference type="EMBL" id="KKU09369.1"/>
    </source>
</evidence>
<dbReference type="CDD" id="cd04301">
    <property type="entry name" value="NAT_SF"/>
    <property type="match status" value="1"/>
</dbReference>
<dbReference type="SUPFAM" id="SSF55729">
    <property type="entry name" value="Acyl-CoA N-acyltransferases (Nat)"/>
    <property type="match status" value="1"/>
</dbReference>
<dbReference type="Proteomes" id="UP000034329">
    <property type="component" value="Unassembled WGS sequence"/>
</dbReference>
<dbReference type="InterPro" id="IPR000182">
    <property type="entry name" value="GNAT_dom"/>
</dbReference>
<feature type="domain" description="N-acetyltransferase" evidence="1">
    <location>
        <begin position="6"/>
        <end position="143"/>
    </location>
</feature>
<gene>
    <name evidence="2" type="ORF">UX13_C0042G0005</name>
</gene>
<reference evidence="2 3" key="1">
    <citation type="journal article" date="2015" name="Nature">
        <title>rRNA introns, odd ribosomes, and small enigmatic genomes across a large radiation of phyla.</title>
        <authorList>
            <person name="Brown C.T."/>
            <person name="Hug L.A."/>
            <person name="Thomas B.C."/>
            <person name="Sharon I."/>
            <person name="Castelle C.J."/>
            <person name="Singh A."/>
            <person name="Wilkins M.J."/>
            <person name="Williams K.H."/>
            <person name="Banfield J.F."/>
        </authorList>
    </citation>
    <scope>NUCLEOTIDE SEQUENCE [LARGE SCALE GENOMIC DNA]</scope>
</reference>
<sequence length="150" mass="17395">MLDTERNIYSPLEVKKIGLKDYERQIVLLIESVKLSPEYIKKADVWLGCVTEDKLVGCMALERRNGLVHIQSLSVEKEHRRNGIARSLVDSGFENYLVQGDIMVALTLFWNIKVYERMGFHRVNAAEMKKRDDVAGREKHKYCVALVREK</sequence>
<evidence type="ECO:0000259" key="1">
    <source>
        <dbReference type="PROSITE" id="PS51186"/>
    </source>
</evidence>
<dbReference type="InterPro" id="IPR016181">
    <property type="entry name" value="Acyl_CoA_acyltransferase"/>
</dbReference>
<organism evidence="2 3">
    <name type="scientific">Candidatus Woesebacteria bacterium GW2011_GWB1_45_5</name>
    <dbReference type="NCBI Taxonomy" id="1618581"/>
    <lineage>
        <taxon>Bacteria</taxon>
        <taxon>Candidatus Woeseibacteriota</taxon>
    </lineage>
</organism>
<dbReference type="Gene3D" id="3.40.630.30">
    <property type="match status" value="1"/>
</dbReference>
<dbReference type="GO" id="GO:0016747">
    <property type="term" value="F:acyltransferase activity, transferring groups other than amino-acyl groups"/>
    <property type="evidence" value="ECO:0007669"/>
    <property type="project" value="InterPro"/>
</dbReference>
<name>A0A0G1MMF4_9BACT</name>
<comment type="caution">
    <text evidence="2">The sequence shown here is derived from an EMBL/GenBank/DDBJ whole genome shotgun (WGS) entry which is preliminary data.</text>
</comment>
<evidence type="ECO:0000313" key="3">
    <source>
        <dbReference type="Proteomes" id="UP000034329"/>
    </source>
</evidence>
<proteinExistence type="predicted"/>
<dbReference type="EMBL" id="LCLA01000042">
    <property type="protein sequence ID" value="KKU09369.1"/>
    <property type="molecule type" value="Genomic_DNA"/>
</dbReference>